<evidence type="ECO:0000256" key="6">
    <source>
        <dbReference type="ARBA" id="ARBA00023002"/>
    </source>
</evidence>
<keyword evidence="6" id="KW-0560">Oxidoreductase</keyword>
<evidence type="ECO:0000256" key="2">
    <source>
        <dbReference type="ARBA" id="ARBA00022559"/>
    </source>
</evidence>
<keyword evidence="4" id="KW-0479">Metal-binding</keyword>
<protein>
    <recommendedName>
        <fullName evidence="14">Dyp-type peroxidase</fullName>
    </recommendedName>
</protein>
<evidence type="ECO:0000256" key="4">
    <source>
        <dbReference type="ARBA" id="ARBA00022723"/>
    </source>
</evidence>
<feature type="region of interest" description="Disordered" evidence="9">
    <location>
        <begin position="247"/>
        <end position="291"/>
    </location>
</feature>
<keyword evidence="3" id="KW-0349">Heme</keyword>
<organism evidence="12 13">
    <name type="scientific">Streptomyces thermocarboxydovorans</name>
    <dbReference type="NCBI Taxonomy" id="59298"/>
    <lineage>
        <taxon>Bacteria</taxon>
        <taxon>Bacillati</taxon>
        <taxon>Actinomycetota</taxon>
        <taxon>Actinomycetes</taxon>
        <taxon>Kitasatosporales</taxon>
        <taxon>Streptomycetaceae</taxon>
        <taxon>Streptomyces</taxon>
    </lineage>
</organism>
<evidence type="ECO:0000259" key="11">
    <source>
        <dbReference type="Pfam" id="PF20628"/>
    </source>
</evidence>
<dbReference type="Pfam" id="PF20628">
    <property type="entry name" value="Dyp_perox_C"/>
    <property type="match status" value="1"/>
</dbReference>
<keyword evidence="2" id="KW-0575">Peroxidase</keyword>
<dbReference type="InterPro" id="IPR006311">
    <property type="entry name" value="TAT_signal"/>
</dbReference>
<dbReference type="InterPro" id="IPR006314">
    <property type="entry name" value="Dyp_peroxidase"/>
</dbReference>
<keyword evidence="13" id="KW-1185">Reference proteome</keyword>
<accession>A0ABN1HT33</accession>
<evidence type="ECO:0000259" key="10">
    <source>
        <dbReference type="Pfam" id="PF04261"/>
    </source>
</evidence>
<feature type="domain" description="Dyp-type peroxidase N-terminal" evidence="10">
    <location>
        <begin position="96"/>
        <end position="163"/>
    </location>
</feature>
<name>A0ABN1HT33_9ACTN</name>
<comment type="similarity">
    <text evidence="8">Belongs to the DyP-type peroxidase family.</text>
</comment>
<evidence type="ECO:0008006" key="14">
    <source>
        <dbReference type="Google" id="ProtNLM"/>
    </source>
</evidence>
<dbReference type="PANTHER" id="PTHR30521">
    <property type="entry name" value="DEFERROCHELATASE/PEROXIDASE"/>
    <property type="match status" value="1"/>
</dbReference>
<dbReference type="Proteomes" id="UP001500724">
    <property type="component" value="Unassembled WGS sequence"/>
</dbReference>
<evidence type="ECO:0000313" key="13">
    <source>
        <dbReference type="Proteomes" id="UP001500724"/>
    </source>
</evidence>
<reference evidence="12 13" key="1">
    <citation type="journal article" date="2019" name="Int. J. Syst. Evol. Microbiol.">
        <title>The Global Catalogue of Microorganisms (GCM) 10K type strain sequencing project: providing services to taxonomists for standard genome sequencing and annotation.</title>
        <authorList>
            <consortium name="The Broad Institute Genomics Platform"/>
            <consortium name="The Broad Institute Genome Sequencing Center for Infectious Disease"/>
            <person name="Wu L."/>
            <person name="Ma J."/>
        </authorList>
    </citation>
    <scope>NUCLEOTIDE SEQUENCE [LARGE SCALE GENOMIC DNA]</scope>
    <source>
        <strain evidence="12 13">JCM 10367</strain>
    </source>
</reference>
<evidence type="ECO:0000256" key="5">
    <source>
        <dbReference type="ARBA" id="ARBA00022729"/>
    </source>
</evidence>
<dbReference type="SUPFAM" id="SSF54909">
    <property type="entry name" value="Dimeric alpha+beta barrel"/>
    <property type="match status" value="1"/>
</dbReference>
<comment type="caution">
    <text evidence="12">The sequence shown here is derived from an EMBL/GenBank/DDBJ whole genome shotgun (WGS) entry which is preliminary data.</text>
</comment>
<dbReference type="InterPro" id="IPR048328">
    <property type="entry name" value="Dyp_perox_C"/>
</dbReference>
<evidence type="ECO:0000256" key="8">
    <source>
        <dbReference type="ARBA" id="ARBA00025737"/>
    </source>
</evidence>
<dbReference type="EMBL" id="BAAAGU010000067">
    <property type="protein sequence ID" value="GAA0665837.1"/>
    <property type="molecule type" value="Genomic_DNA"/>
</dbReference>
<feature type="domain" description="Dyp-type peroxidase C-terminal" evidence="11">
    <location>
        <begin position="176"/>
        <end position="345"/>
    </location>
</feature>
<gene>
    <name evidence="12" type="ORF">GCM10009535_51980</name>
</gene>
<evidence type="ECO:0000256" key="1">
    <source>
        <dbReference type="ARBA" id="ARBA00001970"/>
    </source>
</evidence>
<sequence>MRRMSRRAVIAGTAAVAATGTGGLIVADVRAEGPSARQQGDSAPLRGTAPLPHTRVISLDLADGERRRDALRAAHRAIAAIDGGEIAAWAALGAGALGSRSGRPRQLGQMPAFAGDVLDPAQSHGDLLLQITGTTARVTRQAADRTLRALPQWRVRWRLDGFRPENRTEDGRGLARNPFHFTEGYGNPATSTEVAERAIVTADQDEPAWAVGGSYQVIRIIRLATDFWDRDSIREQERIIGRRRDGRWLDGTPSDERPVFAADPHGRTTPLDSHVRRAAPDRRHPPPLVRRSYNYRRGADDQGLIFCCFQRDLAKGFEAVQHRLRGEALAKYTLTVGGGYFFVPPPGDGWLAALT</sequence>
<evidence type="ECO:0000313" key="12">
    <source>
        <dbReference type="EMBL" id="GAA0665837.1"/>
    </source>
</evidence>
<evidence type="ECO:0000256" key="7">
    <source>
        <dbReference type="ARBA" id="ARBA00023004"/>
    </source>
</evidence>
<dbReference type="Pfam" id="PF04261">
    <property type="entry name" value="Dyp_perox_N"/>
    <property type="match status" value="1"/>
</dbReference>
<dbReference type="PROSITE" id="PS51318">
    <property type="entry name" value="TAT"/>
    <property type="match status" value="1"/>
</dbReference>
<keyword evidence="7" id="KW-0408">Iron</keyword>
<feature type="compositionally biased region" description="Basic and acidic residues" evidence="9">
    <location>
        <begin position="273"/>
        <end position="284"/>
    </location>
</feature>
<evidence type="ECO:0000256" key="3">
    <source>
        <dbReference type="ARBA" id="ARBA00022617"/>
    </source>
</evidence>
<dbReference type="PROSITE" id="PS51404">
    <property type="entry name" value="DYP_PEROXIDASE"/>
    <property type="match status" value="1"/>
</dbReference>
<dbReference type="NCBIfam" id="TIGR01413">
    <property type="entry name" value="Dyp_perox_fam"/>
    <property type="match status" value="1"/>
</dbReference>
<proteinExistence type="inferred from homology"/>
<keyword evidence="5" id="KW-0732">Signal</keyword>
<dbReference type="PANTHER" id="PTHR30521:SF4">
    <property type="entry name" value="DEFERROCHELATASE"/>
    <property type="match status" value="1"/>
</dbReference>
<evidence type="ECO:0000256" key="9">
    <source>
        <dbReference type="SAM" id="MobiDB-lite"/>
    </source>
</evidence>
<feature type="compositionally biased region" description="Basic and acidic residues" evidence="9">
    <location>
        <begin position="247"/>
        <end position="258"/>
    </location>
</feature>
<dbReference type="InterPro" id="IPR048327">
    <property type="entry name" value="Dyp_perox_N"/>
</dbReference>
<dbReference type="InterPro" id="IPR011008">
    <property type="entry name" value="Dimeric_a/b-barrel"/>
</dbReference>
<comment type="cofactor">
    <cofactor evidence="1">
        <name>heme b</name>
        <dbReference type="ChEBI" id="CHEBI:60344"/>
    </cofactor>
</comment>